<name>A0A1H1ERM0_9ACTN</name>
<evidence type="ECO:0000313" key="3">
    <source>
        <dbReference type="Proteomes" id="UP000217103"/>
    </source>
</evidence>
<dbReference type="SUPFAM" id="SSF51182">
    <property type="entry name" value="RmlC-like cupins"/>
    <property type="match status" value="1"/>
</dbReference>
<dbReference type="NCBIfam" id="TIGR04378">
    <property type="entry name" value="myo_inos_iolB"/>
    <property type="match status" value="1"/>
</dbReference>
<dbReference type="InterPro" id="IPR011051">
    <property type="entry name" value="RmlC_Cupin_sf"/>
</dbReference>
<dbReference type="PANTHER" id="PTHR39193">
    <property type="entry name" value="5-DEOXY-GLUCURONATE ISOMERASE"/>
    <property type="match status" value="1"/>
</dbReference>
<sequence>MGFAPPGEEHRMSIFRPWPSVAGPGPGDPVLLTPQDAGWNHAGLRVLRLEPGVPRTIETGDAEAFVLPLAGGLTVEVAPHGERDVEARFELTGRESVFTRVTDFAYVGRDSTVTLLAGEGGAEVALPSARCTARRPPKYGPAEDVPVEVRGAGPATRQVTNFGVPGLWEHAERLMACELITPPGNWSSYPPHKHDPTDPCPVVNEEIYYYRIAGRDQVTPSRDGFGVHRTYTGPEHAKAGLAELDETLQVRDGDVVLVPHGYHGPCVAAPGYPMYYLNVLAGPGEGRSMAFCDDPAHTWVRGEWDDMPPDPRCPVTSAAGRVRNAPGGPDV</sequence>
<dbReference type="Gene3D" id="2.60.120.10">
    <property type="entry name" value="Jelly Rolls"/>
    <property type="match status" value="2"/>
</dbReference>
<dbReference type="Proteomes" id="UP000217103">
    <property type="component" value="Unassembled WGS sequence"/>
</dbReference>
<dbReference type="PANTHER" id="PTHR39193:SF1">
    <property type="entry name" value="5-DEOXY-GLUCURONATE ISOMERASE"/>
    <property type="match status" value="1"/>
</dbReference>
<keyword evidence="1 2" id="KW-0413">Isomerase</keyword>
<organism evidence="2 3">
    <name type="scientific">Thermostaphylospora chromogena</name>
    <dbReference type="NCBI Taxonomy" id="35622"/>
    <lineage>
        <taxon>Bacteria</taxon>
        <taxon>Bacillati</taxon>
        <taxon>Actinomycetota</taxon>
        <taxon>Actinomycetes</taxon>
        <taxon>Streptosporangiales</taxon>
        <taxon>Thermomonosporaceae</taxon>
        <taxon>Thermostaphylospora</taxon>
    </lineage>
</organism>
<dbReference type="STRING" id="35622.SAMN04489764_2593"/>
<keyword evidence="3" id="KW-1185">Reference proteome</keyword>
<proteinExistence type="predicted"/>
<dbReference type="Pfam" id="PF04962">
    <property type="entry name" value="KduI"/>
    <property type="match status" value="1"/>
</dbReference>
<protein>
    <submittedName>
        <fullName evidence="2">5-deoxyglucuronate isomerase</fullName>
    </submittedName>
</protein>
<accession>A0A1H1ERM0</accession>
<dbReference type="InterPro" id="IPR014710">
    <property type="entry name" value="RmlC-like_jellyroll"/>
</dbReference>
<evidence type="ECO:0000256" key="1">
    <source>
        <dbReference type="ARBA" id="ARBA00023235"/>
    </source>
</evidence>
<dbReference type="EMBL" id="FNKK01000002">
    <property type="protein sequence ID" value="SDQ91218.1"/>
    <property type="molecule type" value="Genomic_DNA"/>
</dbReference>
<evidence type="ECO:0000313" key="2">
    <source>
        <dbReference type="EMBL" id="SDQ91218.1"/>
    </source>
</evidence>
<dbReference type="AlphaFoldDB" id="A0A1H1ERM0"/>
<dbReference type="GO" id="GO:0008880">
    <property type="term" value="F:glucuronate isomerase activity"/>
    <property type="evidence" value="ECO:0007669"/>
    <property type="project" value="InterPro"/>
</dbReference>
<dbReference type="GO" id="GO:0019310">
    <property type="term" value="P:inositol catabolic process"/>
    <property type="evidence" value="ECO:0007669"/>
    <property type="project" value="InterPro"/>
</dbReference>
<dbReference type="InterPro" id="IPR021120">
    <property type="entry name" value="KduI/IolB_isomerase"/>
</dbReference>
<reference evidence="2 3" key="1">
    <citation type="submission" date="2016-10" db="EMBL/GenBank/DDBJ databases">
        <authorList>
            <person name="de Groot N.N."/>
        </authorList>
    </citation>
    <scope>NUCLEOTIDE SEQUENCE [LARGE SCALE GENOMIC DNA]</scope>
    <source>
        <strain evidence="2 3">DSM 43794</strain>
    </source>
</reference>
<gene>
    <name evidence="2" type="ORF">SAMN04489764_2593</name>
</gene>
<dbReference type="InterPro" id="IPR024203">
    <property type="entry name" value="Deoxy-glucuronate_isom_IolB"/>
</dbReference>